<feature type="compositionally biased region" description="Polar residues" evidence="1">
    <location>
        <begin position="554"/>
        <end position="570"/>
    </location>
</feature>
<feature type="compositionally biased region" description="Basic and acidic residues" evidence="1">
    <location>
        <begin position="100"/>
        <end position="115"/>
    </location>
</feature>
<dbReference type="AlphaFoldDB" id="A0A8J1T7S3"/>
<gene>
    <name evidence="2" type="ORF">OFUS_LOCUS9844</name>
</gene>
<evidence type="ECO:0000313" key="2">
    <source>
        <dbReference type="EMBL" id="CAH1783505.1"/>
    </source>
</evidence>
<reference evidence="2" key="1">
    <citation type="submission" date="2022-03" db="EMBL/GenBank/DDBJ databases">
        <authorList>
            <person name="Martin C."/>
        </authorList>
    </citation>
    <scope>NUCLEOTIDE SEQUENCE</scope>
</reference>
<dbReference type="Proteomes" id="UP000749559">
    <property type="component" value="Unassembled WGS sequence"/>
</dbReference>
<comment type="caution">
    <text evidence="2">The sequence shown here is derived from an EMBL/GenBank/DDBJ whole genome shotgun (WGS) entry which is preliminary data.</text>
</comment>
<feature type="region of interest" description="Disordered" evidence="1">
    <location>
        <begin position="90"/>
        <end position="126"/>
    </location>
</feature>
<evidence type="ECO:0000313" key="3">
    <source>
        <dbReference type="Proteomes" id="UP000749559"/>
    </source>
</evidence>
<feature type="compositionally biased region" description="Polar residues" evidence="1">
    <location>
        <begin position="402"/>
        <end position="425"/>
    </location>
</feature>
<name>A0A8J1T7S3_OWEFU</name>
<feature type="region of interest" description="Disordered" evidence="1">
    <location>
        <begin position="321"/>
        <end position="345"/>
    </location>
</feature>
<sequence>MDGSLLEKFKKEVNALKAQSDSLNKQMWLLYVTFEDFMITQHPERAEQIMENRLNPDDWLNYQTRCFGNTDTSQIPPDWKYDIATKCKTVHDKRNKRARRNTDKAEKSINSEGKDKKKSVNSKEMNRINRRDQSKVCIVDMQERHVNMHERHHNTNERHFITQENISKSCLPDFTHYKQLSPLTVSSGYGSEYYDLDVHISNQKQSPSNKKEDLCGNQNLGPKMCISHPEMTELYPTTHHPKQHKAPHVDITPCNLSDSTRLQDNGYNKTLNAVDDSMRAIISDLKTQDAVPSKQTAKNCQQIQSHDSNYKPTNETLEVTQRKTNLKTGSTMKSNGMKKDKYSIKPSLRCNVASSEVQPQAKNMVQHSAKTIPYSNENRPDPTKQPLQLKNRDTNKPVIQHPQLSSTQQNKQQNRSNSPTVAVNDTSNYGKVRLYALAKYGHVLEPHYKPTEDTVNELYRPPRISYISPDTPNNKISRQIGHTLQGKEDESYGFDELKGHGSHDSYDSGIVMSENGLDDGNSINEFCDDEHIYETIPDDKIYASLSEILPKATKVQSRTTKQNGDIVSKNSAHKTPPSLPARNYMGALEDILNSTDCDPEPIPISKHHDSFIPRIKQKLIKQFNMESTVTHHYGIGDVLGSIERLENPSKVTKNSEPSIQKSEYGFVQNKAEGQLVNERYVKQPPHCASQLRKNSALVGTLC</sequence>
<protein>
    <submittedName>
        <fullName evidence="2">Uncharacterized protein</fullName>
    </submittedName>
</protein>
<keyword evidence="3" id="KW-1185">Reference proteome</keyword>
<feature type="region of interest" description="Disordered" evidence="1">
    <location>
        <begin position="554"/>
        <end position="580"/>
    </location>
</feature>
<accession>A0A8J1T7S3</accession>
<feature type="compositionally biased region" description="Polar residues" evidence="1">
    <location>
        <begin position="321"/>
        <end position="334"/>
    </location>
</feature>
<dbReference type="EMBL" id="CAIIXF020000005">
    <property type="protein sequence ID" value="CAH1783505.1"/>
    <property type="molecule type" value="Genomic_DNA"/>
</dbReference>
<feature type="region of interest" description="Disordered" evidence="1">
    <location>
        <begin position="400"/>
        <end position="425"/>
    </location>
</feature>
<proteinExistence type="predicted"/>
<organism evidence="2 3">
    <name type="scientific">Owenia fusiformis</name>
    <name type="common">Polychaete worm</name>
    <dbReference type="NCBI Taxonomy" id="6347"/>
    <lineage>
        <taxon>Eukaryota</taxon>
        <taxon>Metazoa</taxon>
        <taxon>Spiralia</taxon>
        <taxon>Lophotrochozoa</taxon>
        <taxon>Annelida</taxon>
        <taxon>Polychaeta</taxon>
        <taxon>Sedentaria</taxon>
        <taxon>Canalipalpata</taxon>
        <taxon>Sabellida</taxon>
        <taxon>Oweniida</taxon>
        <taxon>Oweniidae</taxon>
        <taxon>Owenia</taxon>
    </lineage>
</organism>
<dbReference type="OrthoDB" id="6109307at2759"/>
<evidence type="ECO:0000256" key="1">
    <source>
        <dbReference type="SAM" id="MobiDB-lite"/>
    </source>
</evidence>